<organism evidence="9 10">
    <name type="scientific">Flavobacterium fragile</name>
    <dbReference type="NCBI Taxonomy" id="2949085"/>
    <lineage>
        <taxon>Bacteria</taxon>
        <taxon>Pseudomonadati</taxon>
        <taxon>Bacteroidota</taxon>
        <taxon>Flavobacteriia</taxon>
        <taxon>Flavobacteriales</taxon>
        <taxon>Flavobacteriaceae</taxon>
        <taxon>Flavobacterium</taxon>
    </lineage>
</organism>
<feature type="domain" description="HTTM-like" evidence="8">
    <location>
        <begin position="5"/>
        <end position="264"/>
    </location>
</feature>
<evidence type="ECO:0000256" key="3">
    <source>
        <dbReference type="ARBA" id="ARBA00022989"/>
    </source>
</evidence>
<comment type="subcellular location">
    <subcellularLocation>
        <location evidence="1">Endomembrane system</location>
        <topology evidence="1">Multi-pass membrane protein</topology>
    </subcellularLocation>
</comment>
<dbReference type="EMBL" id="JAMLJN010000002">
    <property type="protein sequence ID" value="MCL9769313.1"/>
    <property type="molecule type" value="Genomic_DNA"/>
</dbReference>
<comment type="caution">
    <text evidence="9">The sequence shown here is derived from an EMBL/GenBank/DDBJ whole genome shotgun (WGS) entry which is preliminary data.</text>
</comment>
<dbReference type="InterPro" id="IPR007782">
    <property type="entry name" value="VKG_COase"/>
</dbReference>
<feature type="transmembrane region" description="Helical" evidence="7">
    <location>
        <begin position="199"/>
        <end position="221"/>
    </location>
</feature>
<evidence type="ECO:0000256" key="2">
    <source>
        <dbReference type="ARBA" id="ARBA00022692"/>
    </source>
</evidence>
<name>A0ABT0TEB3_9FLAO</name>
<proteinExistence type="predicted"/>
<dbReference type="InterPro" id="IPR053934">
    <property type="entry name" value="HTTM_dom"/>
</dbReference>
<accession>A0ABT0TEB3</accession>
<dbReference type="RefSeq" id="WP_250580008.1">
    <property type="nucleotide sequence ID" value="NZ_JAMLJN010000002.1"/>
</dbReference>
<evidence type="ECO:0000256" key="4">
    <source>
        <dbReference type="ARBA" id="ARBA00023136"/>
    </source>
</evidence>
<reference evidence="9 10" key="1">
    <citation type="submission" date="2022-05" db="EMBL/GenBank/DDBJ databases">
        <title>Flavobacterium sp., isolated from activated sludge.</title>
        <authorList>
            <person name="Ran Q."/>
        </authorList>
    </citation>
    <scope>NUCLEOTIDE SEQUENCE [LARGE SCALE GENOMIC DNA]</scope>
    <source>
        <strain evidence="9 10">HXWNR69</strain>
    </source>
</reference>
<keyword evidence="2 7" id="KW-0812">Transmembrane</keyword>
<feature type="transmembrane region" description="Helical" evidence="7">
    <location>
        <begin position="146"/>
        <end position="169"/>
    </location>
</feature>
<feature type="transmembrane region" description="Helical" evidence="7">
    <location>
        <begin position="12"/>
        <end position="37"/>
    </location>
</feature>
<dbReference type="Proteomes" id="UP001203342">
    <property type="component" value="Unassembled WGS sequence"/>
</dbReference>
<evidence type="ECO:0000256" key="1">
    <source>
        <dbReference type="ARBA" id="ARBA00004127"/>
    </source>
</evidence>
<dbReference type="Pfam" id="PF22777">
    <property type="entry name" value="VKGC_lumenal_dom"/>
    <property type="match status" value="1"/>
</dbReference>
<evidence type="ECO:0000313" key="9">
    <source>
        <dbReference type="EMBL" id="MCL9769313.1"/>
    </source>
</evidence>
<evidence type="ECO:0000256" key="5">
    <source>
        <dbReference type="ARBA" id="ARBA00023157"/>
    </source>
</evidence>
<protein>
    <submittedName>
        <fullName evidence="9">HTTM domain-containing protein</fullName>
    </submittedName>
</protein>
<feature type="transmembrane region" description="Helical" evidence="7">
    <location>
        <begin position="233"/>
        <end position="260"/>
    </location>
</feature>
<keyword evidence="6" id="KW-0456">Lyase</keyword>
<dbReference type="InterPro" id="IPR053935">
    <property type="entry name" value="VKGC_lumenal_dom"/>
</dbReference>
<evidence type="ECO:0000256" key="6">
    <source>
        <dbReference type="ARBA" id="ARBA00023239"/>
    </source>
</evidence>
<feature type="transmembrane region" description="Helical" evidence="7">
    <location>
        <begin position="57"/>
        <end position="76"/>
    </location>
</feature>
<dbReference type="PANTHER" id="PTHR12639:SF7">
    <property type="entry name" value="HTTM DOMAIN-CONTAINING PROTEIN"/>
    <property type="match status" value="1"/>
</dbReference>
<keyword evidence="4 7" id="KW-0472">Membrane</keyword>
<gene>
    <name evidence="9" type="ORF">NAT47_02695</name>
</gene>
<keyword evidence="5" id="KW-1015">Disulfide bond</keyword>
<feature type="transmembrane region" description="Helical" evidence="7">
    <location>
        <begin position="83"/>
        <end position="102"/>
    </location>
</feature>
<evidence type="ECO:0000313" key="10">
    <source>
        <dbReference type="Proteomes" id="UP001203342"/>
    </source>
</evidence>
<evidence type="ECO:0000256" key="7">
    <source>
        <dbReference type="SAM" id="Phobius"/>
    </source>
</evidence>
<evidence type="ECO:0000259" key="8">
    <source>
        <dbReference type="SMART" id="SM00752"/>
    </source>
</evidence>
<feature type="transmembrane region" description="Helical" evidence="7">
    <location>
        <begin position="108"/>
        <end position="125"/>
    </location>
</feature>
<keyword evidence="3 7" id="KW-1133">Transmembrane helix</keyword>
<dbReference type="InterPro" id="IPR011020">
    <property type="entry name" value="HTTM-like"/>
</dbReference>
<dbReference type="Pfam" id="PF05090">
    <property type="entry name" value="HTTM"/>
    <property type="match status" value="1"/>
</dbReference>
<sequence>MNFLFKAIDNSPLIVFRIFFGFLIACESFGAILTGWVKRVFIDPEFTFSFIGFEWLQPLPGFGMYYYFIIMGILGLCIMLGYYYRISIILYSFLWAGAYLMQKSHYNNHYYLLLLISFLMIVLPANKYASLDVKQNRTTEQITMPFWISFLFIVQVGIVYFFAAIAKIYPDWLDGTFTKILLAEHSSNSVFSELFSKKWFYLFIAYAGIAFDLLIVPLLLIKRTRTLALIASLLFHIFNAITLQIGIFPFFALSFALFFYESETIRRIFLKNKPSVKFEKTQFNFNEKKIVYFLIIPYLIIQALLPLRHHIIEGDVLWTEEGHRLSWRMMLRERNGYINILIKDLSSGQLSNYDYHKNLTVKQINNLATKPDFIWQYCQRIKKEFENKNIAIYIECKNNINKKEYKTLIDPNFDMAKAEWSHFKHNEWIVLQKP</sequence>
<dbReference type="PANTHER" id="PTHR12639">
    <property type="entry name" value="VITAMIN K-DEPENDENT GAMMA-CARBOXYLASE"/>
    <property type="match status" value="1"/>
</dbReference>
<dbReference type="SMART" id="SM00752">
    <property type="entry name" value="HTTM"/>
    <property type="match status" value="1"/>
</dbReference>
<keyword evidence="10" id="KW-1185">Reference proteome</keyword>